<dbReference type="Proteomes" id="UP000676565">
    <property type="component" value="Unassembled WGS sequence"/>
</dbReference>
<comment type="caution">
    <text evidence="3">The sequence shown here is derived from an EMBL/GenBank/DDBJ whole genome shotgun (WGS) entry which is preliminary data.</text>
</comment>
<feature type="compositionally biased region" description="Basic and acidic residues" evidence="1">
    <location>
        <begin position="127"/>
        <end position="156"/>
    </location>
</feature>
<organism evidence="3 4">
    <name type="scientific">Gemmata palustris</name>
    <dbReference type="NCBI Taxonomy" id="2822762"/>
    <lineage>
        <taxon>Bacteria</taxon>
        <taxon>Pseudomonadati</taxon>
        <taxon>Planctomycetota</taxon>
        <taxon>Planctomycetia</taxon>
        <taxon>Gemmatales</taxon>
        <taxon>Gemmataceae</taxon>
        <taxon>Gemmata</taxon>
    </lineage>
</organism>
<evidence type="ECO:0008006" key="5">
    <source>
        <dbReference type="Google" id="ProtNLM"/>
    </source>
</evidence>
<gene>
    <name evidence="3" type="ORF">J8F10_20745</name>
</gene>
<evidence type="ECO:0000313" key="4">
    <source>
        <dbReference type="Proteomes" id="UP000676565"/>
    </source>
</evidence>
<dbReference type="RefSeq" id="WP_210656982.1">
    <property type="nucleotide sequence ID" value="NZ_JAGKQQ010000001.1"/>
</dbReference>
<sequence>MLKFKWVIGAAAVLFTGVVNPCRAADDTFDLRGPAPEKGQVFVSKGTLKISDADTTMKIAGQSVDLKITLVATSEEEAKVLAVDGRNVTKCQTKIIKERADVTANLGGQDMAHTEPTALEKETVISERDGKSWKHSLVDTKPTEKQKKELDSRNGIENDDDLYPTEKVKVGHTWQVDAAALTKMLGNSFSDVKGKLDQKFVKVEKVGDEECAVIQSSGKITAKMKDDGEPTVDVEMELKITTYKSLKTGVNVKDSFTGKIKLEGTQKMDDIKVDIKMSGPISGESTTKRK</sequence>
<protein>
    <recommendedName>
        <fullName evidence="5">Organic solvent tolerance-like N-terminal domain-containing protein</fullName>
    </recommendedName>
</protein>
<dbReference type="EMBL" id="JAGKQQ010000001">
    <property type="protein sequence ID" value="MBP3957686.1"/>
    <property type="molecule type" value="Genomic_DNA"/>
</dbReference>
<feature type="signal peptide" evidence="2">
    <location>
        <begin position="1"/>
        <end position="24"/>
    </location>
</feature>
<feature type="chain" id="PRO_5046464748" description="Organic solvent tolerance-like N-terminal domain-containing protein" evidence="2">
    <location>
        <begin position="25"/>
        <end position="290"/>
    </location>
</feature>
<reference evidence="3 4" key="1">
    <citation type="submission" date="2021-04" db="EMBL/GenBank/DDBJ databases">
        <authorList>
            <person name="Ivanova A."/>
        </authorList>
    </citation>
    <scope>NUCLEOTIDE SEQUENCE [LARGE SCALE GENOMIC DNA]</scope>
    <source>
        <strain evidence="3 4">G18</strain>
    </source>
</reference>
<evidence type="ECO:0000256" key="1">
    <source>
        <dbReference type="SAM" id="MobiDB-lite"/>
    </source>
</evidence>
<keyword evidence="4" id="KW-1185">Reference proteome</keyword>
<proteinExistence type="predicted"/>
<evidence type="ECO:0000313" key="3">
    <source>
        <dbReference type="EMBL" id="MBP3957686.1"/>
    </source>
</evidence>
<evidence type="ECO:0000256" key="2">
    <source>
        <dbReference type="SAM" id="SignalP"/>
    </source>
</evidence>
<keyword evidence="2" id="KW-0732">Signal</keyword>
<feature type="region of interest" description="Disordered" evidence="1">
    <location>
        <begin position="127"/>
        <end position="162"/>
    </location>
</feature>
<name>A0ABS5BVJ9_9BACT</name>
<accession>A0ABS5BVJ9</accession>